<evidence type="ECO:0008006" key="3">
    <source>
        <dbReference type="Google" id="ProtNLM"/>
    </source>
</evidence>
<dbReference type="SUPFAM" id="SSF47598">
    <property type="entry name" value="Ribbon-helix-helix"/>
    <property type="match status" value="1"/>
</dbReference>
<dbReference type="GO" id="GO:0006355">
    <property type="term" value="P:regulation of DNA-templated transcription"/>
    <property type="evidence" value="ECO:0007669"/>
    <property type="project" value="InterPro"/>
</dbReference>
<comment type="caution">
    <text evidence="1">The sequence shown here is derived from an EMBL/GenBank/DDBJ whole genome shotgun (WGS) entry which is preliminary data.</text>
</comment>
<dbReference type="RefSeq" id="WP_188828384.1">
    <property type="nucleotide sequence ID" value="NZ_BMMW01000002.1"/>
</dbReference>
<evidence type="ECO:0000313" key="2">
    <source>
        <dbReference type="Proteomes" id="UP000612956"/>
    </source>
</evidence>
<gene>
    <name evidence="1" type="ORF">GCM10011591_17060</name>
</gene>
<organism evidence="1 2">
    <name type="scientific">Nocardia camponoti</name>
    <dbReference type="NCBI Taxonomy" id="1616106"/>
    <lineage>
        <taxon>Bacteria</taxon>
        <taxon>Bacillati</taxon>
        <taxon>Actinomycetota</taxon>
        <taxon>Actinomycetes</taxon>
        <taxon>Mycobacteriales</taxon>
        <taxon>Nocardiaceae</taxon>
        <taxon>Nocardia</taxon>
    </lineage>
</organism>
<dbReference type="InterPro" id="IPR010985">
    <property type="entry name" value="Ribbon_hlx_hlx"/>
</dbReference>
<name>A0A917QE38_9NOCA</name>
<reference evidence="1" key="1">
    <citation type="journal article" date="2014" name="Int. J. Syst. Evol. Microbiol.">
        <title>Complete genome sequence of Corynebacterium casei LMG S-19264T (=DSM 44701T), isolated from a smear-ripened cheese.</title>
        <authorList>
            <consortium name="US DOE Joint Genome Institute (JGI-PGF)"/>
            <person name="Walter F."/>
            <person name="Albersmeier A."/>
            <person name="Kalinowski J."/>
            <person name="Ruckert C."/>
        </authorList>
    </citation>
    <scope>NUCLEOTIDE SEQUENCE</scope>
    <source>
        <strain evidence="1">CGMCC 4.7278</strain>
    </source>
</reference>
<keyword evidence="2" id="KW-1185">Reference proteome</keyword>
<dbReference type="EMBL" id="BMMW01000002">
    <property type="protein sequence ID" value="GGK46227.1"/>
    <property type="molecule type" value="Genomic_DNA"/>
</dbReference>
<protein>
    <recommendedName>
        <fullName evidence="3">Antitoxin</fullName>
    </recommendedName>
</protein>
<reference evidence="1" key="2">
    <citation type="submission" date="2020-09" db="EMBL/GenBank/DDBJ databases">
        <authorList>
            <person name="Sun Q."/>
            <person name="Zhou Y."/>
        </authorList>
    </citation>
    <scope>NUCLEOTIDE SEQUENCE</scope>
    <source>
        <strain evidence="1">CGMCC 4.7278</strain>
    </source>
</reference>
<sequence>MVALQIRDVPEPLRDQLVALAKQRGQSLQAFLYELVRDEVRRNDNIAVLKKFSPVTWDLAFADREIVVALDAERGERDAAIDEAFTRPGVER</sequence>
<evidence type="ECO:0000313" key="1">
    <source>
        <dbReference type="EMBL" id="GGK46227.1"/>
    </source>
</evidence>
<dbReference type="AlphaFoldDB" id="A0A917QE38"/>
<dbReference type="Proteomes" id="UP000612956">
    <property type="component" value="Unassembled WGS sequence"/>
</dbReference>
<proteinExistence type="predicted"/>
<accession>A0A917QE38</accession>